<gene>
    <name evidence="1" type="ORF">OKIOD_LOCUS6830</name>
</gene>
<proteinExistence type="predicted"/>
<dbReference type="Proteomes" id="UP001158576">
    <property type="component" value="Chromosome XSR"/>
</dbReference>
<sequence length="388" mass="44506">MSKLLHEGELLKVALFNLDFTNARVLETCMLFSERQKKHDMQFYAILGFLMEKHHLKYAKKIKQSLSADVKFFGNLKERRDFRKAVLAYLKNTKDDKLQFKANLYDRPYGEDVFKLFHTFINSILTPEPFPMVILKVDQAMIASIENDHLKTLVIDVSKFAHPICECDVSNKLKTLRQELIALDDRANSLEFQPLTLAEKKRITECYSILSSSLIEQDVEEMTMRILERNANIEIVGIVEQLVGLRPFFERPCNVEERIGSLNDLFNQMEDDFSASEEITSKNAANDSSGIHEFADIMKTINGGISDSLTIENENKVEKIKTRASPRPKNRRTCHEVQNLLHKTFRREVGSRTVTSFSTTSLADESSVSNFTIAPTKEPSVGYFNPFE</sequence>
<organism evidence="1 2">
    <name type="scientific">Oikopleura dioica</name>
    <name type="common">Tunicate</name>
    <dbReference type="NCBI Taxonomy" id="34765"/>
    <lineage>
        <taxon>Eukaryota</taxon>
        <taxon>Metazoa</taxon>
        <taxon>Chordata</taxon>
        <taxon>Tunicata</taxon>
        <taxon>Appendicularia</taxon>
        <taxon>Copelata</taxon>
        <taxon>Oikopleuridae</taxon>
        <taxon>Oikopleura</taxon>
    </lineage>
</organism>
<keyword evidence="2" id="KW-1185">Reference proteome</keyword>
<dbReference type="EMBL" id="OU015569">
    <property type="protein sequence ID" value="CAG5097880.1"/>
    <property type="molecule type" value="Genomic_DNA"/>
</dbReference>
<name>A0ABN7SCA3_OIKDI</name>
<accession>A0ABN7SCA3</accession>
<evidence type="ECO:0000313" key="2">
    <source>
        <dbReference type="Proteomes" id="UP001158576"/>
    </source>
</evidence>
<protein>
    <submittedName>
        <fullName evidence="1">Oidioi.mRNA.OKI2018_I69.XSR.g15272.t1.cds</fullName>
    </submittedName>
</protein>
<reference evidence="1 2" key="1">
    <citation type="submission" date="2021-04" db="EMBL/GenBank/DDBJ databases">
        <authorList>
            <person name="Bliznina A."/>
        </authorList>
    </citation>
    <scope>NUCLEOTIDE SEQUENCE [LARGE SCALE GENOMIC DNA]</scope>
</reference>
<evidence type="ECO:0000313" key="1">
    <source>
        <dbReference type="EMBL" id="CAG5097880.1"/>
    </source>
</evidence>